<dbReference type="Proteomes" id="UP001180724">
    <property type="component" value="Unassembled WGS sequence"/>
</dbReference>
<feature type="non-terminal residue" evidence="3">
    <location>
        <position position="259"/>
    </location>
</feature>
<gene>
    <name evidence="3" type="ORF">RM812_41565</name>
</gene>
<reference evidence="3" key="1">
    <citation type="submission" date="2024-05" db="EMBL/GenBank/DDBJ databases">
        <title>30 novel species of actinomycetes from the DSMZ collection.</title>
        <authorList>
            <person name="Nouioui I."/>
        </authorList>
    </citation>
    <scope>NUCLEOTIDE SEQUENCE</scope>
    <source>
        <strain evidence="3">DSM 40712</strain>
    </source>
</reference>
<comment type="caution">
    <text evidence="3">The sequence shown here is derived from an EMBL/GenBank/DDBJ whole genome shotgun (WGS) entry which is preliminary data.</text>
</comment>
<dbReference type="Pfam" id="PF04326">
    <property type="entry name" value="SLFN_AlbA_2"/>
    <property type="match status" value="1"/>
</dbReference>
<proteinExistence type="predicted"/>
<dbReference type="InterPro" id="IPR038461">
    <property type="entry name" value="Schlafen_AlbA_2_dom_sf"/>
</dbReference>
<evidence type="ECO:0000313" key="4">
    <source>
        <dbReference type="Proteomes" id="UP001180724"/>
    </source>
</evidence>
<dbReference type="InterPro" id="IPR007421">
    <property type="entry name" value="Schlafen_AlbA_2_dom"/>
</dbReference>
<evidence type="ECO:0000259" key="2">
    <source>
        <dbReference type="Pfam" id="PF04326"/>
    </source>
</evidence>
<protein>
    <submittedName>
        <fullName evidence="3">DNA binding domain-containing protein</fullName>
    </submittedName>
</protein>
<keyword evidence="4" id="KW-1185">Reference proteome</keyword>
<name>A0ABU3B2W7_9ACTN</name>
<dbReference type="RefSeq" id="WP_311586126.1">
    <property type="nucleotide sequence ID" value="NZ_JAVRFH010000198.1"/>
</dbReference>
<dbReference type="Gene3D" id="3.30.950.30">
    <property type="entry name" value="Schlafen, AAA domain"/>
    <property type="match status" value="1"/>
</dbReference>
<accession>A0ABU3B2W7</accession>
<organism evidence="3 4">
    <name type="scientific">Streptomyces lancefieldiae</name>
    <dbReference type="NCBI Taxonomy" id="3075520"/>
    <lineage>
        <taxon>Bacteria</taxon>
        <taxon>Bacillati</taxon>
        <taxon>Actinomycetota</taxon>
        <taxon>Actinomycetes</taxon>
        <taxon>Kitasatosporales</taxon>
        <taxon>Streptomycetaceae</taxon>
        <taxon>Streptomyces</taxon>
    </lineage>
</organism>
<feature type="domain" description="Schlafen AlbA-2" evidence="2">
    <location>
        <begin position="25"/>
        <end position="126"/>
    </location>
</feature>
<feature type="region of interest" description="Disordered" evidence="1">
    <location>
        <begin position="132"/>
        <end position="182"/>
    </location>
</feature>
<feature type="compositionally biased region" description="Basic and acidic residues" evidence="1">
    <location>
        <begin position="163"/>
        <end position="178"/>
    </location>
</feature>
<feature type="region of interest" description="Disordered" evidence="1">
    <location>
        <begin position="236"/>
        <end position="259"/>
    </location>
</feature>
<evidence type="ECO:0000313" key="3">
    <source>
        <dbReference type="EMBL" id="MDT0616574.1"/>
    </source>
</evidence>
<sequence>MLNDLKSALAALEAHQPGSLLGLRETQWLDAKSGPYQLADPKAVEELTKDVSAFANGGGGVIIVGIATRVEHDAEVLDHIVGLDPTAVNVDQIRKLIRQRITPTPRGVRVGWSGADSERVLFIEVPAPGVGRDHPRSVRARGSAGEADGRKRILTARSPPAGFDDRLPDRLGDGDRGAPGHQAQHPAWFAVDLVPQILQRGRALRPRLPGRLPQPRVSELLVGRPHLPLTVGQPLADAQPSTGSGFGNGLPYELGEGLG</sequence>
<dbReference type="EMBL" id="JAVRFH010000198">
    <property type="protein sequence ID" value="MDT0616574.1"/>
    <property type="molecule type" value="Genomic_DNA"/>
</dbReference>
<evidence type="ECO:0000256" key="1">
    <source>
        <dbReference type="SAM" id="MobiDB-lite"/>
    </source>
</evidence>